<dbReference type="EMBL" id="FMHW01000002">
    <property type="protein sequence ID" value="SCL41059.1"/>
    <property type="molecule type" value="Genomic_DNA"/>
</dbReference>
<evidence type="ECO:0000313" key="1">
    <source>
        <dbReference type="EMBL" id="SCL41059.1"/>
    </source>
</evidence>
<reference evidence="2" key="1">
    <citation type="submission" date="2016-06" db="EMBL/GenBank/DDBJ databases">
        <authorList>
            <person name="Varghese N."/>
            <person name="Submissions Spin"/>
        </authorList>
    </citation>
    <scope>NUCLEOTIDE SEQUENCE [LARGE SCALE GENOMIC DNA]</scope>
    <source>
        <strain evidence="2">DSM 43817</strain>
    </source>
</reference>
<keyword evidence="2" id="KW-1185">Reference proteome</keyword>
<protein>
    <submittedName>
        <fullName evidence="1">Uncharacterized protein</fullName>
    </submittedName>
</protein>
<evidence type="ECO:0000313" key="2">
    <source>
        <dbReference type="Proteomes" id="UP000198959"/>
    </source>
</evidence>
<accession>A0A1C6TH35</accession>
<dbReference type="STRING" id="145854.GA0074692_6121"/>
<name>A0A1C6TH35_9ACTN</name>
<sequence length="122" mass="13515">MVMVSIHPSGDGDPAVVMVMLQAPSWEFHFWAHLSELARLRSIRQADWSARRALRIGDAAGIPVHWAINDDTVTALIGHDDETWHIAFLMPVETIDRLAAEAAELLPEPDPPTPYPGQLGIF</sequence>
<dbReference type="RefSeq" id="WP_091650650.1">
    <property type="nucleotide sequence ID" value="NZ_FMHW01000002.1"/>
</dbReference>
<organism evidence="1 2">
    <name type="scientific">Micromonospora pallida</name>
    <dbReference type="NCBI Taxonomy" id="145854"/>
    <lineage>
        <taxon>Bacteria</taxon>
        <taxon>Bacillati</taxon>
        <taxon>Actinomycetota</taxon>
        <taxon>Actinomycetes</taxon>
        <taxon>Micromonosporales</taxon>
        <taxon>Micromonosporaceae</taxon>
        <taxon>Micromonospora</taxon>
    </lineage>
</organism>
<dbReference type="OrthoDB" id="3478358at2"/>
<dbReference type="Proteomes" id="UP000198959">
    <property type="component" value="Unassembled WGS sequence"/>
</dbReference>
<gene>
    <name evidence="1" type="ORF">GA0074692_6121</name>
</gene>
<dbReference type="AlphaFoldDB" id="A0A1C6TH35"/>
<proteinExistence type="predicted"/>